<evidence type="ECO:0000313" key="5">
    <source>
        <dbReference type="Proteomes" id="UP000594262"/>
    </source>
</evidence>
<dbReference type="InterPro" id="IPR005612">
    <property type="entry name" value="CCAAT-binding_factor"/>
</dbReference>
<evidence type="ECO:0000313" key="4">
    <source>
        <dbReference type="EnsemblMetazoa" id="CLYHEMP020378.1"/>
    </source>
</evidence>
<dbReference type="EnsemblMetazoa" id="CLYHEMT020378.1">
    <property type="protein sequence ID" value="CLYHEMP020378.1"/>
    <property type="gene ID" value="CLYHEMG020378"/>
</dbReference>
<dbReference type="PANTHER" id="PTHR12455">
    <property type="entry name" value="NUCLEOLAR COMPLEX PROTEIN 4"/>
    <property type="match status" value="1"/>
</dbReference>
<keyword evidence="5" id="KW-1185">Reference proteome</keyword>
<name>A0A7M5XBQ3_9CNID</name>
<comment type="similarity">
    <text evidence="1">Belongs to the CBF/MAK21 family.</text>
</comment>
<dbReference type="Proteomes" id="UP000594262">
    <property type="component" value="Unplaced"/>
</dbReference>
<dbReference type="OrthoDB" id="10263185at2759"/>
<sequence length="389" mass="44996">MVAVSDEISARVKQICKNVQNTNQIKEVLEELKTGDAEIIEESIDILFGVFSYHIVKKTWLETGEDQEKKDETALAKDIISSWLKTNFEYFLTILVSKISAVTSATQCTIFDKFLKLVSLENDHFWKGEFDVERKLLTRFDVLFNQLLDTNFTEELAGYMNELMENLDVQFLLIKKVHEVCASKNEDSSTSGLTSLGVDNCLKFLQLVSMNHINVKEDEAVLYFVKNDEFIRKNYRRSVEQAWLAFLRVENMSPVLRKKTLVDMDTKIIPFLSNPKILIDFLTDSYNAGGVTSLLALNGLFVLINEHNLDYPDFYTNLYKIIDASIFHMKYKSRFFHYIDMFLTSTHLPVYLIAAFIKKFSRMLLFTPSTDVLMVLTLIKNLLIRHTIS</sequence>
<dbReference type="AlphaFoldDB" id="A0A7M5XBQ3"/>
<keyword evidence="2" id="KW-1133">Transmembrane helix</keyword>
<dbReference type="Pfam" id="PF03914">
    <property type="entry name" value="CBF"/>
    <property type="match status" value="1"/>
</dbReference>
<feature type="transmembrane region" description="Helical" evidence="2">
    <location>
        <begin position="335"/>
        <end position="357"/>
    </location>
</feature>
<reference evidence="4" key="1">
    <citation type="submission" date="2021-01" db="UniProtKB">
        <authorList>
            <consortium name="EnsemblMetazoa"/>
        </authorList>
    </citation>
    <scope>IDENTIFICATION</scope>
</reference>
<dbReference type="InterPro" id="IPR027193">
    <property type="entry name" value="Noc4"/>
</dbReference>
<feature type="domain" description="CCAAT-binding factor" evidence="3">
    <location>
        <begin position="293"/>
        <end position="387"/>
    </location>
</feature>
<keyword evidence="2" id="KW-0472">Membrane</keyword>
<keyword evidence="2" id="KW-0812">Transmembrane</keyword>
<protein>
    <recommendedName>
        <fullName evidence="3">CCAAT-binding factor domain-containing protein</fullName>
    </recommendedName>
</protein>
<dbReference type="GO" id="GO:0032040">
    <property type="term" value="C:small-subunit processome"/>
    <property type="evidence" value="ECO:0007669"/>
    <property type="project" value="TreeGrafter"/>
</dbReference>
<accession>A0A7M5XBQ3</accession>
<dbReference type="GO" id="GO:0030692">
    <property type="term" value="C:Noc4p-Nop14p complex"/>
    <property type="evidence" value="ECO:0007669"/>
    <property type="project" value="TreeGrafter"/>
</dbReference>
<proteinExistence type="inferred from homology"/>
<dbReference type="GO" id="GO:0042254">
    <property type="term" value="P:ribosome biogenesis"/>
    <property type="evidence" value="ECO:0007669"/>
    <property type="project" value="InterPro"/>
</dbReference>
<dbReference type="PANTHER" id="PTHR12455:SF0">
    <property type="entry name" value="NUCLEOLAR COMPLEX PROTEIN 4 HOMOLOG"/>
    <property type="match status" value="1"/>
</dbReference>
<organism evidence="4 5">
    <name type="scientific">Clytia hemisphaerica</name>
    <dbReference type="NCBI Taxonomy" id="252671"/>
    <lineage>
        <taxon>Eukaryota</taxon>
        <taxon>Metazoa</taxon>
        <taxon>Cnidaria</taxon>
        <taxon>Hydrozoa</taxon>
        <taxon>Hydroidolina</taxon>
        <taxon>Leptothecata</taxon>
        <taxon>Obeliida</taxon>
        <taxon>Clytiidae</taxon>
        <taxon>Clytia</taxon>
    </lineage>
</organism>
<evidence type="ECO:0000259" key="3">
    <source>
        <dbReference type="Pfam" id="PF03914"/>
    </source>
</evidence>
<evidence type="ECO:0000256" key="2">
    <source>
        <dbReference type="SAM" id="Phobius"/>
    </source>
</evidence>
<evidence type="ECO:0000256" key="1">
    <source>
        <dbReference type="ARBA" id="ARBA00007797"/>
    </source>
</evidence>